<protein>
    <recommendedName>
        <fullName evidence="1">HipA-like kinase domain-containing protein</fullName>
    </recommendedName>
</protein>
<dbReference type="Proteomes" id="UP000561326">
    <property type="component" value="Unassembled WGS sequence"/>
</dbReference>
<evidence type="ECO:0000313" key="2">
    <source>
        <dbReference type="EMBL" id="NME99689.1"/>
    </source>
</evidence>
<dbReference type="AlphaFoldDB" id="A0A848CYX3"/>
<sequence>MIQPVAYQRKVDGKSGAHLITFDDGRDYVVKFLKSEFEKMLANEWIGYCLARFMQLPVPFARIVEIPPEFYRNMPDIGCFVYTKQQFASLYIEECKNGYTASNMKMITNADSLAGIILLDYWLYNRDRTRKNILLQEEAAGEYKLWMIDQSEILGSYSWVLSDLETLPDTLLRSATHQIMGRFIRDESAFEKHLQIAGTIPRLLLEEIVSLIPDEWRVSVQEREKLVDALVSRRDQQLPLMMKRFIENVYEPLKRG</sequence>
<dbReference type="RefSeq" id="WP_168975732.1">
    <property type="nucleotide sequence ID" value="NZ_JABAGO010000032.1"/>
</dbReference>
<evidence type="ECO:0000259" key="1">
    <source>
        <dbReference type="Pfam" id="PF20613"/>
    </source>
</evidence>
<accession>A0A848CYX3</accession>
<name>A0A848CYX3_ANEAE</name>
<evidence type="ECO:0000313" key="3">
    <source>
        <dbReference type="Proteomes" id="UP000561326"/>
    </source>
</evidence>
<dbReference type="InterPro" id="IPR011009">
    <property type="entry name" value="Kinase-like_dom_sf"/>
</dbReference>
<reference evidence="2 3" key="1">
    <citation type="submission" date="2020-04" db="EMBL/GenBank/DDBJ databases">
        <authorList>
            <person name="Hitch T.C.A."/>
            <person name="Wylensek D."/>
            <person name="Clavel T."/>
        </authorList>
    </citation>
    <scope>NUCLEOTIDE SEQUENCE [LARGE SCALE GENOMIC DNA]</scope>
    <source>
        <strain evidence="2 3">WB01_D5_05</strain>
    </source>
</reference>
<proteinExistence type="predicted"/>
<gene>
    <name evidence="2" type="ORF">HF838_15720</name>
</gene>
<dbReference type="Pfam" id="PF20613">
    <property type="entry name" value="HipA_2"/>
    <property type="match status" value="1"/>
</dbReference>
<dbReference type="InterPro" id="IPR046748">
    <property type="entry name" value="HipA_2"/>
</dbReference>
<dbReference type="EMBL" id="JABAGO010000032">
    <property type="protein sequence ID" value="NME99689.1"/>
    <property type="molecule type" value="Genomic_DNA"/>
</dbReference>
<comment type="caution">
    <text evidence="2">The sequence shown here is derived from an EMBL/GenBank/DDBJ whole genome shotgun (WGS) entry which is preliminary data.</text>
</comment>
<organism evidence="2 3">
    <name type="scientific">Aneurinibacillus aneurinilyticus</name>
    <name type="common">Bacillus aneurinolyticus</name>
    <dbReference type="NCBI Taxonomy" id="1391"/>
    <lineage>
        <taxon>Bacteria</taxon>
        <taxon>Bacillati</taxon>
        <taxon>Bacillota</taxon>
        <taxon>Bacilli</taxon>
        <taxon>Bacillales</taxon>
        <taxon>Paenibacillaceae</taxon>
        <taxon>Aneurinibacillus group</taxon>
        <taxon>Aneurinibacillus</taxon>
    </lineage>
</organism>
<dbReference type="SUPFAM" id="SSF56112">
    <property type="entry name" value="Protein kinase-like (PK-like)"/>
    <property type="match status" value="1"/>
</dbReference>
<feature type="domain" description="HipA-like kinase" evidence="1">
    <location>
        <begin position="8"/>
        <end position="238"/>
    </location>
</feature>